<name>A0A1F6EXF8_9BACT</name>
<feature type="binding site" evidence="11">
    <location>
        <position position="130"/>
    </location>
    <ligand>
        <name>alpha-D-mannose 1-phosphate</name>
        <dbReference type="ChEBI" id="CHEBI:58409"/>
    </ligand>
</feature>
<dbReference type="InterPro" id="IPR023214">
    <property type="entry name" value="HAD_sf"/>
</dbReference>
<comment type="cofactor">
    <cofactor evidence="12">
        <name>Mg(2+)</name>
        <dbReference type="ChEBI" id="CHEBI:18420"/>
    </cofactor>
</comment>
<comment type="similarity">
    <text evidence="3">Belongs to the eukaryotic PMM family.</text>
</comment>
<evidence type="ECO:0000256" key="10">
    <source>
        <dbReference type="PIRSR" id="PIRSR605002-1"/>
    </source>
</evidence>
<comment type="subunit">
    <text evidence="4">Homodimer.</text>
</comment>
<comment type="caution">
    <text evidence="13">The sequence shown here is derived from an EMBL/GenBank/DDBJ whole genome shotgun (WGS) entry which is preliminary data.</text>
</comment>
<evidence type="ECO:0000256" key="3">
    <source>
        <dbReference type="ARBA" id="ARBA00009736"/>
    </source>
</evidence>
<dbReference type="InterPro" id="IPR005002">
    <property type="entry name" value="PMM"/>
</dbReference>
<sequence length="252" mass="27495">MSAAPHATIFDLDGTLTVSKSPLTSEMGATLARLLLKMPVAVMSGGSYTQFQKQFLGGMPPDAHFGNLYLFPTSAAQCYTWENGEWQLLYNNALTPEERSQVLGALAESLKETGLDEPPQQLWGEQIEDRGSQITWSALGQQAPVEIKTAWDQDRKKRMPLQAALLKRIPNFSVRANATSSIDITRTGITKAYGVRQLSEILHIPISDMLYVGDALFPGGNDEIVKESGIATQQVSGPAETAEVIEKILTNT</sequence>
<comment type="pathway">
    <text evidence="2">Nucleotide-sugar biosynthesis; GDP-alpha-D-mannose biosynthesis; alpha-D-mannose 1-phosphate from D-fructose 6-phosphate: step 2/2.</text>
</comment>
<feature type="active site" description="Nucleophile" evidence="10">
    <location>
        <position position="11"/>
    </location>
</feature>
<dbReference type="Pfam" id="PF03332">
    <property type="entry name" value="PMM"/>
    <property type="match status" value="1"/>
</dbReference>
<dbReference type="EMBL" id="MFLW01000017">
    <property type="protein sequence ID" value="OGG78273.1"/>
    <property type="molecule type" value="Genomic_DNA"/>
</dbReference>
<dbReference type="GO" id="GO:0046872">
    <property type="term" value="F:metal ion binding"/>
    <property type="evidence" value="ECO:0007669"/>
    <property type="project" value="UniProtKB-KW"/>
</dbReference>
<keyword evidence="7 12" id="KW-0479">Metal-binding</keyword>
<feature type="binding site" evidence="12">
    <location>
        <position position="11"/>
    </location>
    <ligand>
        <name>Mg(2+)</name>
        <dbReference type="ChEBI" id="CHEBI:18420"/>
        <label>1</label>
    </ligand>
</feature>
<protein>
    <recommendedName>
        <fullName evidence="5">phosphomannomutase</fullName>
        <ecNumber evidence="5">5.4.2.8</ecNumber>
    </recommendedName>
</protein>
<dbReference type="GO" id="GO:0009298">
    <property type="term" value="P:GDP-mannose biosynthetic process"/>
    <property type="evidence" value="ECO:0007669"/>
    <property type="project" value="UniProtKB-UniPathway"/>
</dbReference>
<dbReference type="NCBIfam" id="TIGR01484">
    <property type="entry name" value="HAD-SF-IIB"/>
    <property type="match status" value="1"/>
</dbReference>
<dbReference type="Proteomes" id="UP000178811">
    <property type="component" value="Unassembled WGS sequence"/>
</dbReference>
<evidence type="ECO:0000313" key="13">
    <source>
        <dbReference type="EMBL" id="OGG78273.1"/>
    </source>
</evidence>
<proteinExistence type="inferred from homology"/>
<evidence type="ECO:0000256" key="9">
    <source>
        <dbReference type="ARBA" id="ARBA00023235"/>
    </source>
</evidence>
<dbReference type="UniPathway" id="UPA00126">
    <property type="reaction ID" value="UER00424"/>
</dbReference>
<evidence type="ECO:0000256" key="11">
    <source>
        <dbReference type="PIRSR" id="PIRSR605002-2"/>
    </source>
</evidence>
<feature type="binding site" evidence="11">
    <location>
        <position position="181"/>
    </location>
    <ligand>
        <name>alpha-D-mannose 1-phosphate</name>
        <dbReference type="ChEBI" id="CHEBI:58409"/>
    </ligand>
</feature>
<evidence type="ECO:0000256" key="4">
    <source>
        <dbReference type="ARBA" id="ARBA00011738"/>
    </source>
</evidence>
<evidence type="ECO:0000256" key="7">
    <source>
        <dbReference type="ARBA" id="ARBA00022723"/>
    </source>
</evidence>
<feature type="binding site" evidence="12">
    <location>
        <position position="214"/>
    </location>
    <ligand>
        <name>Mg(2+)</name>
        <dbReference type="ChEBI" id="CHEBI:18420"/>
        <label>1</label>
    </ligand>
</feature>
<dbReference type="GO" id="GO:0004615">
    <property type="term" value="F:phosphomannomutase activity"/>
    <property type="evidence" value="ECO:0007669"/>
    <property type="project" value="UniProtKB-EC"/>
</dbReference>
<gene>
    <name evidence="13" type="ORF">A3A36_01725</name>
</gene>
<evidence type="ECO:0000256" key="5">
    <source>
        <dbReference type="ARBA" id="ARBA00012730"/>
    </source>
</evidence>
<dbReference type="Gene3D" id="3.40.50.1000">
    <property type="entry name" value="HAD superfamily/HAD-like"/>
    <property type="match status" value="1"/>
</dbReference>
<feature type="binding site" evidence="11">
    <location>
        <position position="183"/>
    </location>
    <ligand>
        <name>alpha-D-mannose 1-phosphate</name>
        <dbReference type="ChEBI" id="CHEBI:58409"/>
    </ligand>
</feature>
<organism evidence="13 14">
    <name type="scientific">Candidatus Kaiserbacteria bacterium RIFCSPLOWO2_01_FULL_52_12b</name>
    <dbReference type="NCBI Taxonomy" id="1798509"/>
    <lineage>
        <taxon>Bacteria</taxon>
        <taxon>Candidatus Kaiseribacteriota</taxon>
    </lineage>
</organism>
<dbReference type="GO" id="GO:0016791">
    <property type="term" value="F:phosphatase activity"/>
    <property type="evidence" value="ECO:0007669"/>
    <property type="project" value="UniProtKB-ARBA"/>
</dbReference>
<feature type="binding site" evidence="12">
    <location>
        <position position="13"/>
    </location>
    <ligand>
        <name>Mg(2+)</name>
        <dbReference type="ChEBI" id="CHEBI:18420"/>
        <label>1</label>
    </ligand>
</feature>
<dbReference type="InterPro" id="IPR006379">
    <property type="entry name" value="HAD-SF_hydro_IIB"/>
</dbReference>
<evidence type="ECO:0000256" key="12">
    <source>
        <dbReference type="PIRSR" id="PIRSR605002-3"/>
    </source>
</evidence>
<evidence type="ECO:0000256" key="6">
    <source>
        <dbReference type="ARBA" id="ARBA00022490"/>
    </source>
</evidence>
<keyword evidence="8 12" id="KW-0460">Magnesium</keyword>
<reference evidence="13 14" key="1">
    <citation type="journal article" date="2016" name="Nat. Commun.">
        <title>Thousands of microbial genomes shed light on interconnected biogeochemical processes in an aquifer system.</title>
        <authorList>
            <person name="Anantharaman K."/>
            <person name="Brown C.T."/>
            <person name="Hug L.A."/>
            <person name="Sharon I."/>
            <person name="Castelle C.J."/>
            <person name="Probst A.J."/>
            <person name="Thomas B.C."/>
            <person name="Singh A."/>
            <person name="Wilkins M.J."/>
            <person name="Karaoz U."/>
            <person name="Brodie E.L."/>
            <person name="Williams K.H."/>
            <person name="Hubbard S.S."/>
            <person name="Banfield J.F."/>
        </authorList>
    </citation>
    <scope>NUCLEOTIDE SEQUENCE [LARGE SCALE GENOMIC DNA]</scope>
</reference>
<evidence type="ECO:0000256" key="1">
    <source>
        <dbReference type="ARBA" id="ARBA00004496"/>
    </source>
</evidence>
<evidence type="ECO:0000256" key="2">
    <source>
        <dbReference type="ARBA" id="ARBA00004699"/>
    </source>
</evidence>
<evidence type="ECO:0000313" key="14">
    <source>
        <dbReference type="Proteomes" id="UP000178811"/>
    </source>
</evidence>
<dbReference type="InterPro" id="IPR043169">
    <property type="entry name" value="PMM_cap"/>
</dbReference>
<accession>A0A1F6EXF8</accession>
<dbReference type="InterPro" id="IPR036412">
    <property type="entry name" value="HAD-like_sf"/>
</dbReference>
<dbReference type="AlphaFoldDB" id="A0A1F6EXF8"/>
<keyword evidence="6" id="KW-0963">Cytoplasm</keyword>
<dbReference type="Gene3D" id="3.30.1240.20">
    <property type="match status" value="1"/>
</dbReference>
<feature type="active site" description="Proton donor/acceptor" evidence="10">
    <location>
        <position position="13"/>
    </location>
</feature>
<dbReference type="GO" id="GO:0005737">
    <property type="term" value="C:cytoplasm"/>
    <property type="evidence" value="ECO:0007669"/>
    <property type="project" value="UniProtKB-SubCell"/>
</dbReference>
<evidence type="ECO:0000256" key="8">
    <source>
        <dbReference type="ARBA" id="ARBA00022842"/>
    </source>
</evidence>
<dbReference type="EC" id="5.4.2.8" evidence="5"/>
<keyword evidence="9" id="KW-0413">Isomerase</keyword>
<comment type="subcellular location">
    <subcellularLocation>
        <location evidence="1">Cytoplasm</location>
    </subcellularLocation>
</comment>
<dbReference type="SUPFAM" id="SSF56784">
    <property type="entry name" value="HAD-like"/>
    <property type="match status" value="1"/>
</dbReference>